<keyword evidence="5" id="KW-0560">Oxidoreductase</keyword>
<evidence type="ECO:0000256" key="1">
    <source>
        <dbReference type="ARBA" id="ARBA00001974"/>
    </source>
</evidence>
<evidence type="ECO:0000313" key="9">
    <source>
        <dbReference type="Proteomes" id="UP000462152"/>
    </source>
</evidence>
<dbReference type="InterPro" id="IPR051473">
    <property type="entry name" value="P2Ox-like"/>
</dbReference>
<keyword evidence="3" id="KW-0285">Flavoprotein</keyword>
<organism evidence="8 9">
    <name type="scientific">Rothia koreensis</name>
    <dbReference type="NCBI Taxonomy" id="592378"/>
    <lineage>
        <taxon>Bacteria</taxon>
        <taxon>Bacillati</taxon>
        <taxon>Actinomycetota</taxon>
        <taxon>Actinomycetes</taxon>
        <taxon>Micrococcales</taxon>
        <taxon>Micrococcaceae</taxon>
        <taxon>Rothia</taxon>
    </lineage>
</organism>
<dbReference type="PANTHER" id="PTHR42784:SF1">
    <property type="entry name" value="PYRANOSE 2-OXIDASE"/>
    <property type="match status" value="1"/>
</dbReference>
<name>A0A7K1LJZ8_9MICC</name>
<dbReference type="GO" id="GO:0016614">
    <property type="term" value="F:oxidoreductase activity, acting on CH-OH group of donors"/>
    <property type="evidence" value="ECO:0007669"/>
    <property type="project" value="InterPro"/>
</dbReference>
<feature type="domain" description="FAD dependent oxidoreductase" evidence="6">
    <location>
        <begin position="17"/>
        <end position="241"/>
    </location>
</feature>
<gene>
    <name evidence="8" type="ORF">GMA10_09965</name>
</gene>
<dbReference type="AlphaFoldDB" id="A0A7K1LJZ8"/>
<dbReference type="Pfam" id="PF05199">
    <property type="entry name" value="GMC_oxred_C"/>
    <property type="match status" value="1"/>
</dbReference>
<dbReference type="Gene3D" id="3.50.50.60">
    <property type="entry name" value="FAD/NAD(P)-binding domain"/>
    <property type="match status" value="3"/>
</dbReference>
<sequence length="550" mass="60961">MTDARDLPAGARLSATVLIVGTGPAGATVARELAPTGVDILMLEGGDVRGSSAADDTLKGDARSQAVEPLEKARTKRLGGASMQWGGRTYPFDQLDFEERHHDDFSTEAWPVTRDQLMPFYRRAAQALDLRSFEWTGAQAIPGDPEDLIGPSTTINSKAVWRWSPPIRFADALSKDLSSYPNIRVIHHANVTHLVQNPETGVIDRVEGQTDPGRHFAARADHVVVAAGGLETARILLNSGIRDDHDQIGRHYMIHPIAEVGELRVRNPKAVGHAVKLTKSHDGVWVRRLLQLDENVRRDQGLLNMGFAVWYQDPRTPDHGDPLLSSFALVRKLLTMTGGFKGTGMHRRYARLEDPRGHIRNVLQGLPAIGAFGARWVRDRILDSRTLPMFSRYSKQGVYRIRFDAEQSPDPEQRVVLSTTEQDAFGMPRLDVRHRVSDADRRNYHRSLELLAAGIRESGWGTYTPPTLDEMLSMILVDATHQMGLVRMGADSTRSVVDPNLRVWSSPNLYLATTGTFPTAGMAGPTLTDVALSIRLADHLAHKLHQEEGR</sequence>
<dbReference type="PANTHER" id="PTHR42784">
    <property type="entry name" value="PYRANOSE 2-OXIDASE"/>
    <property type="match status" value="1"/>
</dbReference>
<proteinExistence type="inferred from homology"/>
<evidence type="ECO:0000256" key="2">
    <source>
        <dbReference type="ARBA" id="ARBA00010790"/>
    </source>
</evidence>
<dbReference type="SUPFAM" id="SSF54373">
    <property type="entry name" value="FAD-linked reductases, C-terminal domain"/>
    <property type="match status" value="1"/>
</dbReference>
<dbReference type="Pfam" id="PF01266">
    <property type="entry name" value="DAO"/>
    <property type="match status" value="1"/>
</dbReference>
<dbReference type="SUPFAM" id="SSF51905">
    <property type="entry name" value="FAD/NAD(P)-binding domain"/>
    <property type="match status" value="1"/>
</dbReference>
<keyword evidence="9" id="KW-1185">Reference proteome</keyword>
<feature type="domain" description="Glucose-methanol-choline oxidoreductase C-terminal" evidence="7">
    <location>
        <begin position="414"/>
        <end position="532"/>
    </location>
</feature>
<dbReference type="InterPro" id="IPR036188">
    <property type="entry name" value="FAD/NAD-bd_sf"/>
</dbReference>
<reference evidence="8 9" key="1">
    <citation type="submission" date="2019-12" db="EMBL/GenBank/DDBJ databases">
        <authorList>
            <person name="Li J."/>
            <person name="Shi Y."/>
            <person name="Xu G."/>
            <person name="Xiao D."/>
            <person name="Ran X."/>
        </authorList>
    </citation>
    <scope>NUCLEOTIDE SEQUENCE [LARGE SCALE GENOMIC DNA]</scope>
    <source>
        <strain evidence="8 9">JCM 15915</strain>
    </source>
</reference>
<comment type="cofactor">
    <cofactor evidence="1">
        <name>FAD</name>
        <dbReference type="ChEBI" id="CHEBI:57692"/>
    </cofactor>
</comment>
<comment type="similarity">
    <text evidence="2">Belongs to the GMC oxidoreductase family.</text>
</comment>
<evidence type="ECO:0000259" key="7">
    <source>
        <dbReference type="Pfam" id="PF05199"/>
    </source>
</evidence>
<evidence type="ECO:0000256" key="5">
    <source>
        <dbReference type="ARBA" id="ARBA00023002"/>
    </source>
</evidence>
<evidence type="ECO:0000256" key="4">
    <source>
        <dbReference type="ARBA" id="ARBA00022827"/>
    </source>
</evidence>
<accession>A0A7K1LJZ8</accession>
<dbReference type="InterPro" id="IPR006076">
    <property type="entry name" value="FAD-dep_OxRdtase"/>
</dbReference>
<keyword evidence="4" id="KW-0274">FAD</keyword>
<protein>
    <submittedName>
        <fullName evidence="8">FAD-dependent oxidoreductase</fullName>
    </submittedName>
</protein>
<dbReference type="PRINTS" id="PR00420">
    <property type="entry name" value="RNGMNOXGNASE"/>
</dbReference>
<comment type="caution">
    <text evidence="8">The sequence shown here is derived from an EMBL/GenBank/DDBJ whole genome shotgun (WGS) entry which is preliminary data.</text>
</comment>
<dbReference type="Proteomes" id="UP000462152">
    <property type="component" value="Unassembled WGS sequence"/>
</dbReference>
<dbReference type="EMBL" id="WOGT01000006">
    <property type="protein sequence ID" value="MUN55531.1"/>
    <property type="molecule type" value="Genomic_DNA"/>
</dbReference>
<evidence type="ECO:0000313" key="8">
    <source>
        <dbReference type="EMBL" id="MUN55531.1"/>
    </source>
</evidence>
<dbReference type="OrthoDB" id="9798604at2"/>
<evidence type="ECO:0000256" key="3">
    <source>
        <dbReference type="ARBA" id="ARBA00022630"/>
    </source>
</evidence>
<dbReference type="InterPro" id="IPR007867">
    <property type="entry name" value="GMC_OxRtase_C"/>
</dbReference>
<evidence type="ECO:0000259" key="6">
    <source>
        <dbReference type="Pfam" id="PF01266"/>
    </source>
</evidence>